<name>A0ABY6CVN5_9BACT</name>
<feature type="chain" id="PRO_5046919264" evidence="2">
    <location>
        <begin position="24"/>
        <end position="146"/>
    </location>
</feature>
<organism evidence="3 4">
    <name type="scientific">Reichenbachiella agarivorans</name>
    <dbReference type="NCBI Taxonomy" id="2979464"/>
    <lineage>
        <taxon>Bacteria</taxon>
        <taxon>Pseudomonadati</taxon>
        <taxon>Bacteroidota</taxon>
        <taxon>Cytophagia</taxon>
        <taxon>Cytophagales</taxon>
        <taxon>Reichenbachiellaceae</taxon>
        <taxon>Reichenbachiella</taxon>
    </lineage>
</organism>
<dbReference type="EMBL" id="CP106679">
    <property type="protein sequence ID" value="UXP33533.1"/>
    <property type="molecule type" value="Genomic_DNA"/>
</dbReference>
<evidence type="ECO:0000313" key="4">
    <source>
        <dbReference type="Proteomes" id="UP001065174"/>
    </source>
</evidence>
<feature type="transmembrane region" description="Helical" evidence="1">
    <location>
        <begin position="88"/>
        <end position="113"/>
    </location>
</feature>
<reference evidence="3" key="1">
    <citation type="submission" date="2022-09" db="EMBL/GenBank/DDBJ databases">
        <title>Comparative genomics and taxonomic characterization of three novel marine species of genus Reichenbachiella exhibiting antioxidant and polysaccharide degradation activities.</title>
        <authorList>
            <person name="Muhammad N."/>
            <person name="Lee Y.-J."/>
            <person name="Ko J."/>
            <person name="Kim S.-G."/>
        </authorList>
    </citation>
    <scope>NUCLEOTIDE SEQUENCE</scope>
    <source>
        <strain evidence="3">BKB1-1</strain>
    </source>
</reference>
<keyword evidence="1" id="KW-1133">Transmembrane helix</keyword>
<dbReference type="RefSeq" id="WP_262310962.1">
    <property type="nucleotide sequence ID" value="NZ_CP106679.1"/>
</dbReference>
<proteinExistence type="predicted"/>
<sequence>MKKIIILCSFMLLCMQLPTYSQYKEVTIDPAKQYAANKVAQFGKLKRTGFTMLGVGGAVTIVSIVVIARADWYEDPYTGTYTTDDVSAAYAILGTVYVGVPLIIGGTVLSIIGNYKEKSYMRKFENLDVSYFKMEDAHGLRLAYSF</sequence>
<dbReference type="Proteomes" id="UP001065174">
    <property type="component" value="Chromosome"/>
</dbReference>
<feature type="transmembrane region" description="Helical" evidence="1">
    <location>
        <begin position="50"/>
        <end position="68"/>
    </location>
</feature>
<evidence type="ECO:0000256" key="1">
    <source>
        <dbReference type="SAM" id="Phobius"/>
    </source>
</evidence>
<gene>
    <name evidence="3" type="ORF">N6H18_06145</name>
</gene>
<keyword evidence="2" id="KW-0732">Signal</keyword>
<keyword evidence="1" id="KW-0812">Transmembrane</keyword>
<keyword evidence="4" id="KW-1185">Reference proteome</keyword>
<keyword evidence="1" id="KW-0472">Membrane</keyword>
<protein>
    <submittedName>
        <fullName evidence="3">Uncharacterized protein</fullName>
    </submittedName>
</protein>
<feature type="signal peptide" evidence="2">
    <location>
        <begin position="1"/>
        <end position="23"/>
    </location>
</feature>
<evidence type="ECO:0000256" key="2">
    <source>
        <dbReference type="SAM" id="SignalP"/>
    </source>
</evidence>
<accession>A0ABY6CVN5</accession>
<evidence type="ECO:0000313" key="3">
    <source>
        <dbReference type="EMBL" id="UXP33533.1"/>
    </source>
</evidence>